<accession>A0AA88L5L4</accession>
<reference evidence="1" key="1">
    <citation type="submission" date="2023-07" db="EMBL/GenBank/DDBJ databases">
        <title>Chromosome-level genome assembly of Artemia franciscana.</title>
        <authorList>
            <person name="Jo E."/>
        </authorList>
    </citation>
    <scope>NUCLEOTIDE SEQUENCE</scope>
    <source>
        <tissue evidence="1">Whole body</tissue>
    </source>
</reference>
<sequence length="83" mass="8997">MFRLPSHEMNIFREQTIVGNRATLEQILLAFVNYPELPLTNNSDTNGNTEKNIQKSAGSSSIQAKIIIAGVSGGIVVITVVIL</sequence>
<organism evidence="1 2">
    <name type="scientific">Artemia franciscana</name>
    <name type="common">Brine shrimp</name>
    <name type="synonym">Artemia sanfranciscana</name>
    <dbReference type="NCBI Taxonomy" id="6661"/>
    <lineage>
        <taxon>Eukaryota</taxon>
        <taxon>Metazoa</taxon>
        <taxon>Ecdysozoa</taxon>
        <taxon>Arthropoda</taxon>
        <taxon>Crustacea</taxon>
        <taxon>Branchiopoda</taxon>
        <taxon>Anostraca</taxon>
        <taxon>Artemiidae</taxon>
        <taxon>Artemia</taxon>
    </lineage>
</organism>
<keyword evidence="2" id="KW-1185">Reference proteome</keyword>
<dbReference type="AlphaFoldDB" id="A0AA88L5L4"/>
<dbReference type="EMBL" id="JAVRJZ010000010">
    <property type="protein sequence ID" value="KAK2717747.1"/>
    <property type="molecule type" value="Genomic_DNA"/>
</dbReference>
<protein>
    <submittedName>
        <fullName evidence="1">Uncharacterized protein</fullName>
    </submittedName>
</protein>
<evidence type="ECO:0000313" key="2">
    <source>
        <dbReference type="Proteomes" id="UP001187531"/>
    </source>
</evidence>
<evidence type="ECO:0000313" key="1">
    <source>
        <dbReference type="EMBL" id="KAK2717747.1"/>
    </source>
</evidence>
<name>A0AA88L5L4_ARTSF</name>
<proteinExistence type="predicted"/>
<dbReference type="Proteomes" id="UP001187531">
    <property type="component" value="Unassembled WGS sequence"/>
</dbReference>
<comment type="caution">
    <text evidence="1">The sequence shown here is derived from an EMBL/GenBank/DDBJ whole genome shotgun (WGS) entry which is preliminary data.</text>
</comment>
<gene>
    <name evidence="1" type="ORF">QYM36_006515</name>
</gene>